<keyword evidence="2" id="KW-0596">Phosphopantetheine</keyword>
<dbReference type="EMBL" id="KQ964252">
    <property type="protein sequence ID" value="KXJ90367.1"/>
    <property type="molecule type" value="Genomic_DNA"/>
</dbReference>
<evidence type="ECO:0000256" key="2">
    <source>
        <dbReference type="ARBA" id="ARBA00022450"/>
    </source>
</evidence>
<dbReference type="Pfam" id="PF00755">
    <property type="entry name" value="Carn_acyltransf"/>
    <property type="match status" value="1"/>
</dbReference>
<evidence type="ECO:0000256" key="3">
    <source>
        <dbReference type="ARBA" id="ARBA00022553"/>
    </source>
</evidence>
<dbReference type="Gene3D" id="3.30.559.70">
    <property type="entry name" value="Choline/Carnitine o-acyltransferase, domain 2"/>
    <property type="match status" value="1"/>
</dbReference>
<dbReference type="GO" id="GO:0005739">
    <property type="term" value="C:mitochondrion"/>
    <property type="evidence" value="ECO:0007669"/>
    <property type="project" value="TreeGrafter"/>
</dbReference>
<evidence type="ECO:0000313" key="9">
    <source>
        <dbReference type="EMBL" id="KXJ90367.1"/>
    </source>
</evidence>
<sequence length="901" mass="97015">MTHAEYMKAVLPKVHGTINIHDAFASGELDFMILLSSSTGILGTNGQANYAAGNTFQDAFADAQNRAARSSGRRTRYVSLDIGAVAGSAHVESLPLKGLELSRLGVSFMTFAEVLMLLEYAMSATAVADDFSHSIPGVARAPVAINQDSSMKRKNPMFGLLPDAAVDGDGAGDKTRGRNEQQKQQDPARLLQQAKTLEEAQDVIAVATAAKFSAFLDVDVPLNVPTAQLALDSLVSIELKNWLSRTFQAPVQASEVSGGLSINELARLLAGRSKCISDEVRTAGSGTLGQPENAALAPPAVAVAQTNGTHATSIGTMQSTGSTVVASLPESKTEHGLECCKHSAVLQKQPLPDLDETLDNILENTAHLLDTARLAELEQGVAELRQPDGPARTAFAELVKLHELGEAGWAGDLLARVLYLQRRSPIAPMTSFVGGNPDSAKPQAQSERAALLTAALVEYRGMIIRNEVEPMWFGGKPTCDARLRWLFDAVREPGQTVDKMQLYDAANNPSEVKHVAVLSRGRVFKVVLVDGAGAQVTPASLAATYDAIIGATQEGADAWTGILATDGRTSWADIREASIVRSSNNAEYFSVIETAAFILCLDHGSPDSDEEQVREAYFGDGFNRWCDKTLQVVVSANGKTSFILEHAVLDGSVIWRLSEWVQNSVSGAASTAFFSGADYMAQRADVLLDEIVFESSPETDSRMDLLREQYLATTSRASYANHLLDAFGTEELMAWHMPVKSVLDATVQLAARLHFQRSVQTWEAVSMARYHGGRSEMLQTTTRAAVDFCTLALDQAASATKKRTRLLGLGRELSTNLQRCAAGKGSYLRTLEMLREGGVWPADQPRARLFESNVFWQKPYVIVSHVPSGAPCTIGTIGVQPPGCFFLAVTPRNHGHQAALT</sequence>
<dbReference type="GO" id="GO:0031177">
    <property type="term" value="F:phosphopantetheine binding"/>
    <property type="evidence" value="ECO:0007669"/>
    <property type="project" value="InterPro"/>
</dbReference>
<keyword evidence="6" id="KW-0012">Acyltransferase</keyword>
<dbReference type="GO" id="GO:0016491">
    <property type="term" value="F:oxidoreductase activity"/>
    <property type="evidence" value="ECO:0007669"/>
    <property type="project" value="UniProtKB-KW"/>
</dbReference>
<dbReference type="InterPro" id="IPR036736">
    <property type="entry name" value="ACP-like_sf"/>
</dbReference>
<keyword evidence="3" id="KW-0597">Phosphoprotein</keyword>
<dbReference type="InterPro" id="IPR023213">
    <property type="entry name" value="CAT-like_dom_sf"/>
</dbReference>
<keyword evidence="5" id="KW-0560">Oxidoreductase</keyword>
<evidence type="ECO:0000256" key="7">
    <source>
        <dbReference type="PIRSR" id="PIRSR600542-1"/>
    </source>
</evidence>
<gene>
    <name evidence="9" type="ORF">Micbo1qcDRAFT_226268</name>
</gene>
<dbReference type="InterPro" id="IPR057326">
    <property type="entry name" value="KR_dom"/>
</dbReference>
<name>A0A136IZJ5_9PEZI</name>
<feature type="active site" description="Proton acceptor" evidence="7">
    <location>
        <position position="646"/>
    </location>
</feature>
<dbReference type="AlphaFoldDB" id="A0A136IZJ5"/>
<dbReference type="OrthoDB" id="329835at2759"/>
<dbReference type="STRING" id="196109.A0A136IZJ5"/>
<evidence type="ECO:0000256" key="6">
    <source>
        <dbReference type="ARBA" id="ARBA00023315"/>
    </source>
</evidence>
<dbReference type="Gene3D" id="3.40.50.720">
    <property type="entry name" value="NAD(P)-binding Rossmann-like Domain"/>
    <property type="match status" value="1"/>
</dbReference>
<feature type="domain" description="Carrier" evidence="8">
    <location>
        <begin position="198"/>
        <end position="273"/>
    </location>
</feature>
<protein>
    <recommendedName>
        <fullName evidence="8">Carrier domain-containing protein</fullName>
    </recommendedName>
</protein>
<comment type="similarity">
    <text evidence="1">Belongs to the carnitine/choline acetyltransferase family.</text>
</comment>
<evidence type="ECO:0000259" key="8">
    <source>
        <dbReference type="PROSITE" id="PS50075"/>
    </source>
</evidence>
<organism evidence="9 10">
    <name type="scientific">Microdochium bolleyi</name>
    <dbReference type="NCBI Taxonomy" id="196109"/>
    <lineage>
        <taxon>Eukaryota</taxon>
        <taxon>Fungi</taxon>
        <taxon>Dikarya</taxon>
        <taxon>Ascomycota</taxon>
        <taxon>Pezizomycotina</taxon>
        <taxon>Sordariomycetes</taxon>
        <taxon>Xylariomycetidae</taxon>
        <taxon>Xylariales</taxon>
        <taxon>Microdochiaceae</taxon>
        <taxon>Microdochium</taxon>
    </lineage>
</organism>
<keyword evidence="10" id="KW-1185">Reference proteome</keyword>
<evidence type="ECO:0000256" key="5">
    <source>
        <dbReference type="ARBA" id="ARBA00023002"/>
    </source>
</evidence>
<dbReference type="SUPFAM" id="SSF47336">
    <property type="entry name" value="ACP-like"/>
    <property type="match status" value="1"/>
</dbReference>
<dbReference type="SMART" id="SM00823">
    <property type="entry name" value="PKS_PP"/>
    <property type="match status" value="1"/>
</dbReference>
<dbReference type="GO" id="GO:0009437">
    <property type="term" value="P:carnitine metabolic process"/>
    <property type="evidence" value="ECO:0007669"/>
    <property type="project" value="TreeGrafter"/>
</dbReference>
<dbReference type="InterPro" id="IPR042231">
    <property type="entry name" value="Cho/carn_acyl_trans_2"/>
</dbReference>
<reference evidence="10" key="1">
    <citation type="submission" date="2016-02" db="EMBL/GenBank/DDBJ databases">
        <title>Draft genome sequence of Microdochium bolleyi, a fungal endophyte of beachgrass.</title>
        <authorList>
            <consortium name="DOE Joint Genome Institute"/>
            <person name="David A.S."/>
            <person name="May G."/>
            <person name="Haridas S."/>
            <person name="Lim J."/>
            <person name="Wang M."/>
            <person name="Labutti K."/>
            <person name="Lipzen A."/>
            <person name="Barry K."/>
            <person name="Grigoriev I.V."/>
        </authorList>
    </citation>
    <scope>NUCLEOTIDE SEQUENCE [LARGE SCALE GENOMIC DNA]</scope>
    <source>
        <strain evidence="10">J235TASD1</strain>
    </source>
</reference>
<dbReference type="SUPFAM" id="SSF52777">
    <property type="entry name" value="CoA-dependent acyltransferases"/>
    <property type="match status" value="2"/>
</dbReference>
<evidence type="ECO:0000256" key="1">
    <source>
        <dbReference type="ARBA" id="ARBA00005232"/>
    </source>
</evidence>
<dbReference type="Proteomes" id="UP000070501">
    <property type="component" value="Unassembled WGS sequence"/>
</dbReference>
<dbReference type="InterPro" id="IPR039551">
    <property type="entry name" value="Cho/carn_acyl_trans"/>
</dbReference>
<dbReference type="InterPro" id="IPR009081">
    <property type="entry name" value="PP-bd_ACP"/>
</dbReference>
<dbReference type="InterPro" id="IPR000542">
    <property type="entry name" value="Carn_acyl_trans"/>
</dbReference>
<dbReference type="PROSITE" id="PS00440">
    <property type="entry name" value="ACYLTRANSF_C_2"/>
    <property type="match status" value="1"/>
</dbReference>
<dbReference type="PANTHER" id="PTHR22589">
    <property type="entry name" value="CARNITINE O-ACYLTRANSFERASE"/>
    <property type="match status" value="1"/>
</dbReference>
<dbReference type="GO" id="GO:0004092">
    <property type="term" value="F:carnitine O-acetyltransferase activity"/>
    <property type="evidence" value="ECO:0007669"/>
    <property type="project" value="TreeGrafter"/>
</dbReference>
<dbReference type="InterPro" id="IPR013968">
    <property type="entry name" value="PKS_KR"/>
</dbReference>
<dbReference type="Gene3D" id="1.10.1200.10">
    <property type="entry name" value="ACP-like"/>
    <property type="match status" value="1"/>
</dbReference>
<dbReference type="InParanoid" id="A0A136IZJ5"/>
<keyword evidence="4" id="KW-0808">Transferase</keyword>
<dbReference type="Gene3D" id="3.30.559.10">
    <property type="entry name" value="Chloramphenicol acetyltransferase-like domain"/>
    <property type="match status" value="1"/>
</dbReference>
<dbReference type="PROSITE" id="PS50075">
    <property type="entry name" value="CARRIER"/>
    <property type="match status" value="1"/>
</dbReference>
<accession>A0A136IZJ5</accession>
<dbReference type="PANTHER" id="PTHR22589:SF103">
    <property type="entry name" value="CARNITINE O-ACETYL-TRANSFERASE, ISOFORM A-RELATED"/>
    <property type="match status" value="1"/>
</dbReference>
<proteinExistence type="inferred from homology"/>
<evidence type="ECO:0000313" key="10">
    <source>
        <dbReference type="Proteomes" id="UP000070501"/>
    </source>
</evidence>
<dbReference type="Pfam" id="PF08659">
    <property type="entry name" value="KR"/>
    <property type="match status" value="1"/>
</dbReference>
<dbReference type="GO" id="GO:0005777">
    <property type="term" value="C:peroxisome"/>
    <property type="evidence" value="ECO:0007669"/>
    <property type="project" value="TreeGrafter"/>
</dbReference>
<dbReference type="InterPro" id="IPR020806">
    <property type="entry name" value="PKS_PP-bd"/>
</dbReference>
<evidence type="ECO:0000256" key="4">
    <source>
        <dbReference type="ARBA" id="ARBA00022679"/>
    </source>
</evidence>
<dbReference type="SUPFAM" id="SSF51735">
    <property type="entry name" value="NAD(P)-binding Rossmann-fold domains"/>
    <property type="match status" value="1"/>
</dbReference>
<dbReference type="InterPro" id="IPR036291">
    <property type="entry name" value="NAD(P)-bd_dom_sf"/>
</dbReference>
<dbReference type="SMART" id="SM00822">
    <property type="entry name" value="PKS_KR"/>
    <property type="match status" value="1"/>
</dbReference>